<evidence type="ECO:0000256" key="1">
    <source>
        <dbReference type="ARBA" id="ARBA00022723"/>
    </source>
</evidence>
<dbReference type="InterPro" id="IPR006612">
    <property type="entry name" value="THAP_Znf"/>
</dbReference>
<keyword evidence="4" id="KW-0238">DNA-binding</keyword>
<keyword evidence="7" id="KW-1185">Reference proteome</keyword>
<proteinExistence type="predicted"/>
<evidence type="ECO:0000256" key="4">
    <source>
        <dbReference type="ARBA" id="ARBA00023125"/>
    </source>
</evidence>
<keyword evidence="1" id="KW-0479">Metal-binding</keyword>
<protein>
    <recommendedName>
        <fullName evidence="5">THAP-type domain-containing protein</fullName>
    </recommendedName>
</protein>
<feature type="domain" description="THAP-type" evidence="5">
    <location>
        <begin position="16"/>
        <end position="63"/>
    </location>
</feature>
<keyword evidence="2" id="KW-0863">Zinc-finger</keyword>
<name>A0A8T0FK98_ARGBR</name>
<evidence type="ECO:0000256" key="3">
    <source>
        <dbReference type="ARBA" id="ARBA00022833"/>
    </source>
</evidence>
<sequence>MSKFKLRKSFYLNGYKLLKVCERHFKDGEVLYRTTFYNESTGETLSAPLKKPRLKENAVPSIFPGCPTYLSSSTPSIRESPSKKRQRLEQVQIERSIIESLNSKQNYDSKTAFTNFNELKNVLKTIPFLPFGLLLKRMKICYSSTYLSMMAFLP</sequence>
<gene>
    <name evidence="6" type="ORF">HNY73_005053</name>
</gene>
<comment type="caution">
    <text evidence="6">The sequence shown here is derived from an EMBL/GenBank/DDBJ whole genome shotgun (WGS) entry which is preliminary data.</text>
</comment>
<accession>A0A8T0FK98</accession>
<evidence type="ECO:0000313" key="7">
    <source>
        <dbReference type="Proteomes" id="UP000807504"/>
    </source>
</evidence>
<organism evidence="6 7">
    <name type="scientific">Argiope bruennichi</name>
    <name type="common">Wasp spider</name>
    <name type="synonym">Aranea bruennichi</name>
    <dbReference type="NCBI Taxonomy" id="94029"/>
    <lineage>
        <taxon>Eukaryota</taxon>
        <taxon>Metazoa</taxon>
        <taxon>Ecdysozoa</taxon>
        <taxon>Arthropoda</taxon>
        <taxon>Chelicerata</taxon>
        <taxon>Arachnida</taxon>
        <taxon>Araneae</taxon>
        <taxon>Araneomorphae</taxon>
        <taxon>Entelegynae</taxon>
        <taxon>Araneoidea</taxon>
        <taxon>Araneidae</taxon>
        <taxon>Argiope</taxon>
    </lineage>
</organism>
<evidence type="ECO:0000259" key="5">
    <source>
        <dbReference type="Pfam" id="PF05485"/>
    </source>
</evidence>
<reference evidence="6" key="2">
    <citation type="submission" date="2020-06" db="EMBL/GenBank/DDBJ databases">
        <authorList>
            <person name="Sheffer M."/>
        </authorList>
    </citation>
    <scope>NUCLEOTIDE SEQUENCE</scope>
</reference>
<dbReference type="AlphaFoldDB" id="A0A8T0FK98"/>
<reference evidence="6" key="1">
    <citation type="journal article" date="2020" name="bioRxiv">
        <title>Chromosome-level reference genome of the European wasp spider Argiope bruennichi: a resource for studies on range expansion and evolutionary adaptation.</title>
        <authorList>
            <person name="Sheffer M.M."/>
            <person name="Hoppe A."/>
            <person name="Krehenwinkel H."/>
            <person name="Uhl G."/>
            <person name="Kuss A.W."/>
            <person name="Jensen L."/>
            <person name="Jensen C."/>
            <person name="Gillespie R.G."/>
            <person name="Hoff K.J."/>
            <person name="Prost S."/>
        </authorList>
    </citation>
    <scope>NUCLEOTIDE SEQUENCE</scope>
</reference>
<evidence type="ECO:0000256" key="2">
    <source>
        <dbReference type="ARBA" id="ARBA00022771"/>
    </source>
</evidence>
<evidence type="ECO:0000313" key="6">
    <source>
        <dbReference type="EMBL" id="KAF8789959.1"/>
    </source>
</evidence>
<dbReference type="Pfam" id="PF05485">
    <property type="entry name" value="THAP"/>
    <property type="match status" value="1"/>
</dbReference>
<dbReference type="Proteomes" id="UP000807504">
    <property type="component" value="Unassembled WGS sequence"/>
</dbReference>
<keyword evidence="3" id="KW-0862">Zinc</keyword>
<dbReference type="EMBL" id="JABXBU010000011">
    <property type="protein sequence ID" value="KAF8789959.1"/>
    <property type="molecule type" value="Genomic_DNA"/>
</dbReference>